<proteinExistence type="predicted"/>
<dbReference type="AlphaFoldDB" id="A0A1X1Y1I9"/>
<name>A0A1X1Y1I9_9MYCO</name>
<keyword evidence="2" id="KW-1185">Reference proteome</keyword>
<dbReference type="RefSeq" id="WP_084047305.1">
    <property type="nucleotide sequence ID" value="NZ_LQPE01000095.1"/>
</dbReference>
<comment type="caution">
    <text evidence="1">The sequence shown here is derived from an EMBL/GenBank/DDBJ whole genome shotgun (WGS) entry which is preliminary data.</text>
</comment>
<reference evidence="1 2" key="1">
    <citation type="submission" date="2016-01" db="EMBL/GenBank/DDBJ databases">
        <title>The new phylogeny of the genus Mycobacterium.</title>
        <authorList>
            <person name="Tarcisio F."/>
            <person name="Conor M."/>
            <person name="Antonella G."/>
            <person name="Elisabetta G."/>
            <person name="Giulia F.S."/>
            <person name="Sara T."/>
            <person name="Anna F."/>
            <person name="Clotilde B."/>
            <person name="Roberto B."/>
            <person name="Veronica D.S."/>
            <person name="Fabio R."/>
            <person name="Monica P."/>
            <person name="Olivier J."/>
            <person name="Enrico T."/>
            <person name="Nicola S."/>
        </authorList>
    </citation>
    <scope>NUCLEOTIDE SEQUENCE [LARGE SCALE GENOMIC DNA]</scope>
    <source>
        <strain evidence="1 2">DSM 45166</strain>
    </source>
</reference>
<accession>A0A1X1Y1I9</accession>
<sequence length="187" mass="20355">MPETNLIIGENWPHYDETAYAREADSQRVYAEQSGTASQAALAAADYTKPSFQGAAGTELTQRLTDRHHAHTEDETRHHNVAGWLDLANQNITWAKNTMNTATTDYHRSYEDAARRAIEETWTQQQLRDVKAILVQQAQNKVASTRSAFDDNHAAIAAGIASGAPPVAPKSLPAAAITHPPGTVVEA</sequence>
<dbReference type="Proteomes" id="UP000193487">
    <property type="component" value="Unassembled WGS sequence"/>
</dbReference>
<evidence type="ECO:0000313" key="2">
    <source>
        <dbReference type="Proteomes" id="UP000193487"/>
    </source>
</evidence>
<evidence type="ECO:0000313" key="1">
    <source>
        <dbReference type="EMBL" id="ORW04906.1"/>
    </source>
</evidence>
<protein>
    <submittedName>
        <fullName evidence="1">Uncharacterized protein</fullName>
    </submittedName>
</protein>
<dbReference type="EMBL" id="LQPE01000095">
    <property type="protein sequence ID" value="ORW04906.1"/>
    <property type="molecule type" value="Genomic_DNA"/>
</dbReference>
<organism evidence="1 2">
    <name type="scientific">Mycobacterium kyorinense</name>
    <dbReference type="NCBI Taxonomy" id="487514"/>
    <lineage>
        <taxon>Bacteria</taxon>
        <taxon>Bacillati</taxon>
        <taxon>Actinomycetota</taxon>
        <taxon>Actinomycetes</taxon>
        <taxon>Mycobacteriales</taxon>
        <taxon>Mycobacteriaceae</taxon>
        <taxon>Mycobacterium</taxon>
    </lineage>
</organism>
<gene>
    <name evidence="1" type="ORF">AWC14_02125</name>
</gene>